<dbReference type="RefSeq" id="WP_012637089.1">
    <property type="nucleotide sequence ID" value="NC_011901.1"/>
</dbReference>
<dbReference type="PANTHER" id="PTHR46268">
    <property type="entry name" value="STRESS RESPONSE PROTEIN NHAX"/>
    <property type="match status" value="1"/>
</dbReference>
<gene>
    <name evidence="7" type="ordered locus">Tgr7_0504</name>
</gene>
<evidence type="ECO:0000256" key="2">
    <source>
        <dbReference type="ARBA" id="ARBA00008791"/>
    </source>
</evidence>
<dbReference type="InterPro" id="IPR006016">
    <property type="entry name" value="UspA"/>
</dbReference>
<dbReference type="Pfam" id="PF00582">
    <property type="entry name" value="Usp"/>
    <property type="match status" value="1"/>
</dbReference>
<comment type="subcellular location">
    <subcellularLocation>
        <location evidence="1 5">Cytoplasm</location>
    </subcellularLocation>
</comment>
<dbReference type="AlphaFoldDB" id="B8GL83"/>
<dbReference type="OrthoDB" id="9792500at2"/>
<evidence type="ECO:0000259" key="6">
    <source>
        <dbReference type="Pfam" id="PF00582"/>
    </source>
</evidence>
<dbReference type="STRING" id="396588.Tgr7_0504"/>
<dbReference type="PRINTS" id="PR01438">
    <property type="entry name" value="UNVRSLSTRESS"/>
</dbReference>
<keyword evidence="8" id="KW-1185">Reference proteome</keyword>
<dbReference type="HOGENOM" id="CLU_049301_11_0_6"/>
<dbReference type="PANTHER" id="PTHR46268:SF23">
    <property type="entry name" value="UNIVERSAL STRESS PROTEIN A-RELATED"/>
    <property type="match status" value="1"/>
</dbReference>
<sequence length="151" mass="16499">MAAYQRILVCLDLDPHCGQTLSRAARLAQACGARLEAIHVVEHHAPMDLDYGLGGLPGIELDLPALLKVARERLDGLMREAGLEETPREVLAGMAHLEIPRLAEERDVDLIVMGAHARRGLERLLGSTTRAVLNHAPCDVLAVRLEKQPQP</sequence>
<reference evidence="7 8" key="1">
    <citation type="journal article" date="2011" name="Stand. Genomic Sci.">
        <title>Complete genome sequence of 'Thioalkalivibrio sulfidophilus' HL-EbGr7.</title>
        <authorList>
            <person name="Muyzer G."/>
            <person name="Sorokin D.Y."/>
            <person name="Mavromatis K."/>
            <person name="Lapidus A."/>
            <person name="Clum A."/>
            <person name="Ivanova N."/>
            <person name="Pati A."/>
            <person name="d'Haeseleer P."/>
            <person name="Woyke T."/>
            <person name="Kyrpides N.C."/>
        </authorList>
    </citation>
    <scope>NUCLEOTIDE SEQUENCE [LARGE SCALE GENOMIC DNA]</scope>
    <source>
        <strain evidence="7 8">HL-EbGR7</strain>
    </source>
</reference>
<keyword evidence="4 5" id="KW-0963">Cytoplasm</keyword>
<dbReference type="CDD" id="cd00293">
    <property type="entry name" value="USP-like"/>
    <property type="match status" value="1"/>
</dbReference>
<accession>B8GL83</accession>
<organism evidence="7 8">
    <name type="scientific">Thioalkalivibrio sulfidiphilus (strain HL-EbGR7)</name>
    <dbReference type="NCBI Taxonomy" id="396588"/>
    <lineage>
        <taxon>Bacteria</taxon>
        <taxon>Pseudomonadati</taxon>
        <taxon>Pseudomonadota</taxon>
        <taxon>Gammaproteobacteria</taxon>
        <taxon>Chromatiales</taxon>
        <taxon>Ectothiorhodospiraceae</taxon>
        <taxon>Thioalkalivibrio</taxon>
    </lineage>
</organism>
<protein>
    <recommendedName>
        <fullName evidence="5">Universal stress protein</fullName>
    </recommendedName>
</protein>
<dbReference type="eggNOG" id="COG0589">
    <property type="taxonomic scope" value="Bacteria"/>
</dbReference>
<dbReference type="InterPro" id="IPR014729">
    <property type="entry name" value="Rossmann-like_a/b/a_fold"/>
</dbReference>
<evidence type="ECO:0000313" key="8">
    <source>
        <dbReference type="Proteomes" id="UP000002383"/>
    </source>
</evidence>
<evidence type="ECO:0000256" key="1">
    <source>
        <dbReference type="ARBA" id="ARBA00004496"/>
    </source>
</evidence>
<comment type="subunit">
    <text evidence="3">Homodimer.</text>
</comment>
<evidence type="ECO:0000256" key="4">
    <source>
        <dbReference type="ARBA" id="ARBA00022490"/>
    </source>
</evidence>
<feature type="domain" description="UspA" evidence="6">
    <location>
        <begin position="4"/>
        <end position="144"/>
    </location>
</feature>
<evidence type="ECO:0000313" key="7">
    <source>
        <dbReference type="EMBL" id="ACL71601.1"/>
    </source>
</evidence>
<dbReference type="SUPFAM" id="SSF52402">
    <property type="entry name" value="Adenine nucleotide alpha hydrolases-like"/>
    <property type="match status" value="1"/>
</dbReference>
<evidence type="ECO:0000256" key="5">
    <source>
        <dbReference type="PIRNR" id="PIRNR006276"/>
    </source>
</evidence>
<dbReference type="PIRSF" id="PIRSF006276">
    <property type="entry name" value="UspA"/>
    <property type="match status" value="1"/>
</dbReference>
<dbReference type="Proteomes" id="UP000002383">
    <property type="component" value="Chromosome"/>
</dbReference>
<dbReference type="KEGG" id="tgr:Tgr7_0504"/>
<proteinExistence type="inferred from homology"/>
<dbReference type="GO" id="GO:0005737">
    <property type="term" value="C:cytoplasm"/>
    <property type="evidence" value="ECO:0007669"/>
    <property type="project" value="UniProtKB-SubCell"/>
</dbReference>
<comment type="similarity">
    <text evidence="2 5">Belongs to the universal stress protein A family.</text>
</comment>
<dbReference type="InterPro" id="IPR006015">
    <property type="entry name" value="Universal_stress_UspA"/>
</dbReference>
<dbReference type="EMBL" id="CP001339">
    <property type="protein sequence ID" value="ACL71601.1"/>
    <property type="molecule type" value="Genomic_DNA"/>
</dbReference>
<name>B8GL83_THISH</name>
<dbReference type="Gene3D" id="3.40.50.620">
    <property type="entry name" value="HUPs"/>
    <property type="match status" value="1"/>
</dbReference>
<evidence type="ECO:0000256" key="3">
    <source>
        <dbReference type="ARBA" id="ARBA00011738"/>
    </source>
</evidence>